<name>A0A2T3AXP1_AMORE</name>
<dbReference type="InParanoid" id="A0A2T3AXP1"/>
<organism evidence="2 3">
    <name type="scientific">Amorphotheca resinae ATCC 22711</name>
    <dbReference type="NCBI Taxonomy" id="857342"/>
    <lineage>
        <taxon>Eukaryota</taxon>
        <taxon>Fungi</taxon>
        <taxon>Dikarya</taxon>
        <taxon>Ascomycota</taxon>
        <taxon>Pezizomycotina</taxon>
        <taxon>Leotiomycetes</taxon>
        <taxon>Helotiales</taxon>
        <taxon>Amorphothecaceae</taxon>
        <taxon>Amorphotheca</taxon>
    </lineage>
</organism>
<dbReference type="OrthoDB" id="5393537at2759"/>
<dbReference type="Proteomes" id="UP000241818">
    <property type="component" value="Unassembled WGS sequence"/>
</dbReference>
<keyword evidence="1" id="KW-0175">Coiled coil</keyword>
<feature type="coiled-coil region" evidence="1">
    <location>
        <begin position="114"/>
        <end position="239"/>
    </location>
</feature>
<evidence type="ECO:0000256" key="1">
    <source>
        <dbReference type="SAM" id="Coils"/>
    </source>
</evidence>
<accession>A0A2T3AXP1</accession>
<dbReference type="GeneID" id="36572301"/>
<reference evidence="2 3" key="1">
    <citation type="journal article" date="2018" name="New Phytol.">
        <title>Comparative genomics and transcriptomics depict ericoid mycorrhizal fungi as versatile saprotrophs and plant mutualists.</title>
        <authorList>
            <person name="Martino E."/>
            <person name="Morin E."/>
            <person name="Grelet G.A."/>
            <person name="Kuo A."/>
            <person name="Kohler A."/>
            <person name="Daghino S."/>
            <person name="Barry K.W."/>
            <person name="Cichocki N."/>
            <person name="Clum A."/>
            <person name="Dockter R.B."/>
            <person name="Hainaut M."/>
            <person name="Kuo R.C."/>
            <person name="LaButti K."/>
            <person name="Lindahl B.D."/>
            <person name="Lindquist E.A."/>
            <person name="Lipzen A."/>
            <person name="Khouja H.R."/>
            <person name="Magnuson J."/>
            <person name="Murat C."/>
            <person name="Ohm R.A."/>
            <person name="Singer S.W."/>
            <person name="Spatafora J.W."/>
            <person name="Wang M."/>
            <person name="Veneault-Fourrey C."/>
            <person name="Henrissat B."/>
            <person name="Grigoriev I.V."/>
            <person name="Martin F.M."/>
            <person name="Perotto S."/>
        </authorList>
    </citation>
    <scope>NUCLEOTIDE SEQUENCE [LARGE SCALE GENOMIC DNA]</scope>
    <source>
        <strain evidence="2 3">ATCC 22711</strain>
    </source>
</reference>
<gene>
    <name evidence="2" type="ORF">M430DRAFT_20114</name>
</gene>
<protein>
    <submittedName>
        <fullName evidence="2">Uncharacterized protein</fullName>
    </submittedName>
</protein>
<proteinExistence type="predicted"/>
<sequence length="503" mass="57701">MESSDYQGPGATGNPGVDLLLSQLSFIRQEQQRGLVELNSQIASVLRQVKDEICGQTSSITDAGTSSGKGEYDRYRGTDTYDSRMLSLFGRKSITSTSTVTDLVEEMAMLRNKNKINEAKKIELINERKILEREYHELKHNLERTEQRSRDLLEERARIDLVLESTVAENKALEQQQQELQGQMNIMAARLSNMSTVNQDLEERRENVENQRKMQVVRIGELDQANRKLQEQVAKFRDIIMKGSGQSRQVDDSTIITLFVALRQQIQNIAFQFYQVDQRPKGMKQLSQRQQEFFSLWRKKLTQPQLRNRVRAMIFELLHDWILGRRCFGLEDFNVHGDLEISLAQFEEALEKTEGRHSDIAEWRTRTVECAALISDHAQSTWPEKVAHQIWEFISPILPPETDKVSEKKCSDLEKHLVKVCEGAHQLALLVRGCKDVYQCQRIKRGEALNDEDAEPQDKEESAGTSVKDATVVFTIFGALVKYPNLTPGVKLVLEKAHVVIRD</sequence>
<keyword evidence="3" id="KW-1185">Reference proteome</keyword>
<evidence type="ECO:0000313" key="3">
    <source>
        <dbReference type="Proteomes" id="UP000241818"/>
    </source>
</evidence>
<dbReference type="EMBL" id="KZ679013">
    <property type="protein sequence ID" value="PSS14792.1"/>
    <property type="molecule type" value="Genomic_DNA"/>
</dbReference>
<dbReference type="AlphaFoldDB" id="A0A2T3AXP1"/>
<evidence type="ECO:0000313" key="2">
    <source>
        <dbReference type="EMBL" id="PSS14792.1"/>
    </source>
</evidence>
<dbReference type="RefSeq" id="XP_024719391.1">
    <property type="nucleotide sequence ID" value="XM_024864220.1"/>
</dbReference>